<evidence type="ECO:0000313" key="3">
    <source>
        <dbReference type="Proteomes" id="UP000256328"/>
    </source>
</evidence>
<accession>A0A3D8T9Y6</accession>
<dbReference type="EMBL" id="PDLN01000001">
    <property type="protein sequence ID" value="RDW94828.1"/>
    <property type="molecule type" value="Genomic_DNA"/>
</dbReference>
<organism evidence="2 3">
    <name type="scientific">Coleophoma crateriformis</name>
    <dbReference type="NCBI Taxonomy" id="565419"/>
    <lineage>
        <taxon>Eukaryota</taxon>
        <taxon>Fungi</taxon>
        <taxon>Dikarya</taxon>
        <taxon>Ascomycota</taxon>
        <taxon>Pezizomycotina</taxon>
        <taxon>Leotiomycetes</taxon>
        <taxon>Helotiales</taxon>
        <taxon>Dermateaceae</taxon>
        <taxon>Coleophoma</taxon>
    </lineage>
</organism>
<proteinExistence type="predicted"/>
<sequence length="153" mass="16232">MARMAVTLNNSTLASYTLSAPSTPPHPPTAARPNPNTTPGAGAVQSHCRGRRQGKEHAACWLGASSMGDSTVLSRRMHARCKRRTASDVSGPKQVRSASPALSMSDQDAMDRMSTPVSDEARCSWVDPGRRCSHFPLTPLESTGAGLVMGRVC</sequence>
<gene>
    <name evidence="2" type="ORF">BP5796_00591</name>
</gene>
<feature type="region of interest" description="Disordered" evidence="1">
    <location>
        <begin position="82"/>
        <end position="108"/>
    </location>
</feature>
<evidence type="ECO:0000256" key="1">
    <source>
        <dbReference type="SAM" id="MobiDB-lite"/>
    </source>
</evidence>
<comment type="caution">
    <text evidence="2">The sequence shown here is derived from an EMBL/GenBank/DDBJ whole genome shotgun (WGS) entry which is preliminary data.</text>
</comment>
<feature type="compositionally biased region" description="Polar residues" evidence="1">
    <location>
        <begin position="96"/>
        <end position="106"/>
    </location>
</feature>
<keyword evidence="3" id="KW-1185">Reference proteome</keyword>
<reference evidence="2 3" key="1">
    <citation type="journal article" date="2018" name="IMA Fungus">
        <title>IMA Genome-F 9: Draft genome sequence of Annulohypoxylon stygium, Aspergillus mulundensis, Berkeleyomyces basicola (syn. Thielaviopsis basicola), Ceratocystis smalleyi, two Cercospora beticola strains, Coleophoma cylindrospora, Fusarium fracticaudum, Phialophora cf. hyalina, and Morchella septimelata.</title>
        <authorList>
            <person name="Wingfield B.D."/>
            <person name="Bills G.F."/>
            <person name="Dong Y."/>
            <person name="Huang W."/>
            <person name="Nel W.J."/>
            <person name="Swalarsk-Parry B.S."/>
            <person name="Vaghefi N."/>
            <person name="Wilken P.M."/>
            <person name="An Z."/>
            <person name="de Beer Z.W."/>
            <person name="De Vos L."/>
            <person name="Chen L."/>
            <person name="Duong T.A."/>
            <person name="Gao Y."/>
            <person name="Hammerbacher A."/>
            <person name="Kikkert J.R."/>
            <person name="Li Y."/>
            <person name="Li H."/>
            <person name="Li K."/>
            <person name="Li Q."/>
            <person name="Liu X."/>
            <person name="Ma X."/>
            <person name="Naidoo K."/>
            <person name="Pethybridge S.J."/>
            <person name="Sun J."/>
            <person name="Steenkamp E.T."/>
            <person name="van der Nest M.A."/>
            <person name="van Wyk S."/>
            <person name="Wingfield M.J."/>
            <person name="Xiong C."/>
            <person name="Yue Q."/>
            <person name="Zhang X."/>
        </authorList>
    </citation>
    <scope>NUCLEOTIDE SEQUENCE [LARGE SCALE GENOMIC DNA]</scope>
    <source>
        <strain evidence="2 3">BP5796</strain>
    </source>
</reference>
<feature type="compositionally biased region" description="Low complexity" evidence="1">
    <location>
        <begin position="31"/>
        <end position="41"/>
    </location>
</feature>
<name>A0A3D8T9Y6_9HELO</name>
<evidence type="ECO:0000313" key="2">
    <source>
        <dbReference type="EMBL" id="RDW94828.1"/>
    </source>
</evidence>
<dbReference type="Proteomes" id="UP000256328">
    <property type="component" value="Unassembled WGS sequence"/>
</dbReference>
<feature type="region of interest" description="Disordered" evidence="1">
    <location>
        <begin position="16"/>
        <end position="51"/>
    </location>
</feature>
<dbReference type="AlphaFoldDB" id="A0A3D8T9Y6"/>
<protein>
    <submittedName>
        <fullName evidence="2">Uncharacterized protein</fullName>
    </submittedName>
</protein>